<evidence type="ECO:0000256" key="5">
    <source>
        <dbReference type="SAM" id="MobiDB-lite"/>
    </source>
</evidence>
<evidence type="ECO:0000256" key="1">
    <source>
        <dbReference type="ARBA" id="ARBA00009053"/>
    </source>
</evidence>
<dbReference type="RefSeq" id="XP_065987112.1">
    <property type="nucleotide sequence ID" value="XM_066130905.1"/>
</dbReference>
<protein>
    <submittedName>
        <fullName evidence="7">Nuclear transcription factor Y subunit beta</fullName>
    </submittedName>
</protein>
<evidence type="ECO:0000256" key="3">
    <source>
        <dbReference type="ARBA" id="ARBA00023125"/>
    </source>
</evidence>
<dbReference type="Gene3D" id="1.10.20.10">
    <property type="entry name" value="Histone, subunit A"/>
    <property type="match status" value="1"/>
</dbReference>
<dbReference type="InterPro" id="IPR009072">
    <property type="entry name" value="Histone-fold"/>
</dbReference>
<dbReference type="CDD" id="cd22907">
    <property type="entry name" value="HFD_NFYB"/>
    <property type="match status" value="1"/>
</dbReference>
<dbReference type="EMBL" id="CP058935">
    <property type="protein sequence ID" value="QLI70858.1"/>
    <property type="molecule type" value="Genomic_DNA"/>
</dbReference>
<dbReference type="InterPro" id="IPR003958">
    <property type="entry name" value="CBFA_NFYB_domain"/>
</dbReference>
<gene>
    <name evidence="7" type="primary">Nfyb</name>
    <name evidence="7" type="ORF">G6M90_00g069290</name>
</gene>
<keyword evidence="3" id="KW-0238">DNA-binding</keyword>
<name>A0A7D5UZP1_9HYPO</name>
<dbReference type="GO" id="GO:0000978">
    <property type="term" value="F:RNA polymerase II cis-regulatory region sequence-specific DNA binding"/>
    <property type="evidence" value="ECO:0007669"/>
    <property type="project" value="TreeGrafter"/>
</dbReference>
<dbReference type="PRINTS" id="PR00615">
    <property type="entry name" value="CCAATSUBUNTA"/>
</dbReference>
<organism evidence="7 8">
    <name type="scientific">Metarhizium brunneum</name>
    <dbReference type="NCBI Taxonomy" id="500148"/>
    <lineage>
        <taxon>Eukaryota</taxon>
        <taxon>Fungi</taxon>
        <taxon>Dikarya</taxon>
        <taxon>Ascomycota</taxon>
        <taxon>Pezizomycotina</taxon>
        <taxon>Sordariomycetes</taxon>
        <taxon>Hypocreomycetidae</taxon>
        <taxon>Hypocreales</taxon>
        <taxon>Clavicipitaceae</taxon>
        <taxon>Metarhizium</taxon>
    </lineage>
</organism>
<keyword evidence="4" id="KW-0804">Transcription</keyword>
<dbReference type="GO" id="GO:0016602">
    <property type="term" value="C:CCAAT-binding factor complex"/>
    <property type="evidence" value="ECO:0007669"/>
    <property type="project" value="InterPro"/>
</dbReference>
<evidence type="ECO:0000256" key="4">
    <source>
        <dbReference type="ARBA" id="ARBA00023163"/>
    </source>
</evidence>
<feature type="region of interest" description="Disordered" evidence="5">
    <location>
        <begin position="1"/>
        <end position="23"/>
    </location>
</feature>
<feature type="domain" description="Transcription factor CBF/NF-Y/archaeal histone" evidence="6">
    <location>
        <begin position="26"/>
        <end position="90"/>
    </location>
</feature>
<sequence length="162" mass="17833">MKDNPQLQTNSRAASDDKKLQEQDLNLPLHNIGRIMKKALPENARFSKEAKVCVQQCVSEFISFITSEACEKASAQKRNTMKGEDILSAMKSLSFDHYAEALEIYHSGYLNRTSGGHIMPSEAGNGGALGQELACGEGSVEPKYLSRQHADDDSITDFSHPE</sequence>
<dbReference type="PANTHER" id="PTHR11064">
    <property type="entry name" value="CCAAT-BINDING TRANSCRIPTION FACTOR-RELATED"/>
    <property type="match status" value="1"/>
</dbReference>
<dbReference type="OrthoDB" id="386949at2759"/>
<dbReference type="GO" id="GO:0001228">
    <property type="term" value="F:DNA-binding transcription activator activity, RNA polymerase II-specific"/>
    <property type="evidence" value="ECO:0007669"/>
    <property type="project" value="InterPro"/>
</dbReference>
<dbReference type="SUPFAM" id="SSF47113">
    <property type="entry name" value="Histone-fold"/>
    <property type="match status" value="1"/>
</dbReference>
<dbReference type="PANTHER" id="PTHR11064:SF9">
    <property type="entry name" value="NUCLEAR TRANSCRIPTION FACTOR Y SUBUNIT BETA"/>
    <property type="match status" value="1"/>
</dbReference>
<keyword evidence="8" id="KW-1185">Reference proteome</keyword>
<accession>A0A7D5UZP1</accession>
<dbReference type="AlphaFoldDB" id="A0A7D5UZP1"/>
<dbReference type="KEGG" id="mbrn:90967914"/>
<reference evidence="7 8" key="1">
    <citation type="submission" date="2020-07" db="EMBL/GenBank/DDBJ databases">
        <title>Telomere length de novo assembly of all 7 chromosomes of the fungus, Metarhizium brunneum, using a novel assembly pipeline.</title>
        <authorList>
            <person name="Saud z."/>
            <person name="Kortsinoglou A."/>
            <person name="Kouvelis V.N."/>
            <person name="Butt T.M."/>
        </authorList>
    </citation>
    <scope>NUCLEOTIDE SEQUENCE [LARGE SCALE GENOMIC DNA]</scope>
    <source>
        <strain evidence="7 8">4556</strain>
    </source>
</reference>
<keyword evidence="2" id="KW-0805">Transcription regulation</keyword>
<dbReference type="Pfam" id="PF00808">
    <property type="entry name" value="CBFD_NFYB_HMF"/>
    <property type="match status" value="1"/>
</dbReference>
<evidence type="ECO:0000259" key="6">
    <source>
        <dbReference type="Pfam" id="PF00808"/>
    </source>
</evidence>
<evidence type="ECO:0000313" key="8">
    <source>
        <dbReference type="Proteomes" id="UP000510686"/>
    </source>
</evidence>
<evidence type="ECO:0000256" key="2">
    <source>
        <dbReference type="ARBA" id="ARBA00023015"/>
    </source>
</evidence>
<proteinExistence type="inferred from homology"/>
<dbReference type="InterPro" id="IPR027113">
    <property type="entry name" value="Transc_fact_NFYB/HAP3"/>
</dbReference>
<feature type="compositionally biased region" description="Polar residues" evidence="5">
    <location>
        <begin position="1"/>
        <end position="13"/>
    </location>
</feature>
<comment type="similarity">
    <text evidence="1">Belongs to the NFYB/HAP3 subunit family.</text>
</comment>
<evidence type="ECO:0000313" key="7">
    <source>
        <dbReference type="EMBL" id="QLI70858.1"/>
    </source>
</evidence>
<dbReference type="GeneID" id="90967914"/>
<dbReference type="GO" id="GO:0046982">
    <property type="term" value="F:protein heterodimerization activity"/>
    <property type="evidence" value="ECO:0007669"/>
    <property type="project" value="InterPro"/>
</dbReference>
<dbReference type="Proteomes" id="UP000510686">
    <property type="component" value="Chromosome 4"/>
</dbReference>